<name>A0A7R8V4C9_HERIL</name>
<dbReference type="EMBL" id="LR899014">
    <property type="protein sequence ID" value="CAD7092234.1"/>
    <property type="molecule type" value="Genomic_DNA"/>
</dbReference>
<reference evidence="1 2" key="1">
    <citation type="submission" date="2020-11" db="EMBL/GenBank/DDBJ databases">
        <authorList>
            <person name="Wallbank WR R."/>
            <person name="Pardo Diaz C."/>
            <person name="Kozak K."/>
            <person name="Martin S."/>
            <person name="Jiggins C."/>
            <person name="Moest M."/>
            <person name="Warren A I."/>
            <person name="Generalovic N T."/>
            <person name="Byers J.R.P. K."/>
            <person name="Montejo-Kovacevich G."/>
            <person name="Yen C E."/>
        </authorList>
    </citation>
    <scope>NUCLEOTIDE SEQUENCE [LARGE SCALE GENOMIC DNA]</scope>
</reference>
<organism evidence="1 2">
    <name type="scientific">Hermetia illucens</name>
    <name type="common">Black soldier fly</name>
    <dbReference type="NCBI Taxonomy" id="343691"/>
    <lineage>
        <taxon>Eukaryota</taxon>
        <taxon>Metazoa</taxon>
        <taxon>Ecdysozoa</taxon>
        <taxon>Arthropoda</taxon>
        <taxon>Hexapoda</taxon>
        <taxon>Insecta</taxon>
        <taxon>Pterygota</taxon>
        <taxon>Neoptera</taxon>
        <taxon>Endopterygota</taxon>
        <taxon>Diptera</taxon>
        <taxon>Brachycera</taxon>
        <taxon>Stratiomyomorpha</taxon>
        <taxon>Stratiomyidae</taxon>
        <taxon>Hermetiinae</taxon>
        <taxon>Hermetia</taxon>
    </lineage>
</organism>
<proteinExistence type="predicted"/>
<dbReference type="AlphaFoldDB" id="A0A7R8V4C9"/>
<sequence length="83" mass="9354">MSHSSHSRNSSDYAHVRWRKDTNRVPITAHNKTGRQCNETGSVCTTFHESPGTYNVPWHSARNAIGAKIPRHTILVLIEEESS</sequence>
<gene>
    <name evidence="1" type="ORF">HERILL_LOCUS14611</name>
</gene>
<dbReference type="Proteomes" id="UP000594454">
    <property type="component" value="Chromosome 6"/>
</dbReference>
<protein>
    <submittedName>
        <fullName evidence="1">Uncharacterized protein</fullName>
    </submittedName>
</protein>
<evidence type="ECO:0000313" key="2">
    <source>
        <dbReference type="Proteomes" id="UP000594454"/>
    </source>
</evidence>
<evidence type="ECO:0000313" key="1">
    <source>
        <dbReference type="EMBL" id="CAD7092234.1"/>
    </source>
</evidence>
<accession>A0A7R8V4C9</accession>
<dbReference type="InParanoid" id="A0A7R8V4C9"/>
<keyword evidence="2" id="KW-1185">Reference proteome</keyword>